<dbReference type="Proteomes" id="UP000184774">
    <property type="component" value="Unassembled WGS sequence"/>
</dbReference>
<feature type="compositionally biased region" description="Basic and acidic residues" evidence="1">
    <location>
        <begin position="286"/>
        <end position="298"/>
    </location>
</feature>
<evidence type="ECO:0000256" key="2">
    <source>
        <dbReference type="SAM" id="Phobius"/>
    </source>
</evidence>
<keyword evidence="2" id="KW-0472">Membrane</keyword>
<keyword evidence="2" id="KW-1133">Transmembrane helix</keyword>
<name>A0A1N6M590_9VIBR</name>
<proteinExistence type="predicted"/>
<protein>
    <recommendedName>
        <fullName evidence="5">Iron-regulated membrane protein</fullName>
    </recommendedName>
</protein>
<accession>A0A1N6M590</accession>
<evidence type="ECO:0000313" key="3">
    <source>
        <dbReference type="EMBL" id="SIO94611.1"/>
    </source>
</evidence>
<feature type="transmembrane region" description="Helical" evidence="2">
    <location>
        <begin position="398"/>
        <end position="419"/>
    </location>
</feature>
<dbReference type="Pfam" id="PF03929">
    <property type="entry name" value="PepSY_TM"/>
    <property type="match status" value="1"/>
</dbReference>
<dbReference type="PANTHER" id="PTHR34219:SF1">
    <property type="entry name" value="PEPSY DOMAIN-CONTAINING PROTEIN"/>
    <property type="match status" value="1"/>
</dbReference>
<dbReference type="AlphaFoldDB" id="A0A1N6M590"/>
<evidence type="ECO:0000256" key="1">
    <source>
        <dbReference type="SAM" id="MobiDB-lite"/>
    </source>
</evidence>
<gene>
    <name evidence="3" type="ORF">VSP9026_02336</name>
</gene>
<feature type="region of interest" description="Disordered" evidence="1">
    <location>
        <begin position="274"/>
        <end position="303"/>
    </location>
</feature>
<sequence length="490" mass="55032">MILKNHRDCSCAASRQRELEMNVQSSQAPATLLLAFIARLHFYVGIFVGPFIFIAALTGTLYVLTPQIEQRLYHHELTTPSRGEFHTLAEQIRAARESLPQDLKLKAVRPSIGEGYTTRVMFIDPDLYGYESQTVFVDPVTLAIRGKLASYGTSGILPLRIKLDYLHQNLMLGQWGRVYSELAASWLWIAAMGGLILWWTTRRRQKRIRQRGNNRNTYVKHRRRHVQAGLIIVLGLFFISATGLTWSKWAGSHIAEWRQAIGWVTPSVSRDLPGHETSMSGMSASHDAHAEHHAKPQDTHGINHAQDGQFDGVLMAARQAGIDAAKLEIVPAKTPDKAWFVREIDRAWPTQVDSVAVDAQKMVVTSRADFEHFPLIAKLIRWGIDAHMGVLFGLPNQLLLAAFGLTLCMMVVWGYRMWWKRRPAAGSPAQTLLQTWLVMPMLYRALAVIIAVSLGLALPVMGVSLLLFVVVDALRWWRAGQVTKTHSASL</sequence>
<keyword evidence="2" id="KW-0812">Transmembrane</keyword>
<dbReference type="InterPro" id="IPR005625">
    <property type="entry name" value="PepSY-ass_TM"/>
</dbReference>
<dbReference type="RefSeq" id="WP_205410493.1">
    <property type="nucleotide sequence ID" value="NZ_AP024907.1"/>
</dbReference>
<organism evidence="3 4">
    <name type="scientific">Vibrio spartinae</name>
    <dbReference type="NCBI Taxonomy" id="1918945"/>
    <lineage>
        <taxon>Bacteria</taxon>
        <taxon>Pseudomonadati</taxon>
        <taxon>Pseudomonadota</taxon>
        <taxon>Gammaproteobacteria</taxon>
        <taxon>Vibrionales</taxon>
        <taxon>Vibrionaceae</taxon>
        <taxon>Vibrio</taxon>
    </lineage>
</organism>
<feature type="transmembrane region" description="Helical" evidence="2">
    <location>
        <begin position="228"/>
        <end position="247"/>
    </location>
</feature>
<feature type="transmembrane region" description="Helical" evidence="2">
    <location>
        <begin position="42"/>
        <end position="64"/>
    </location>
</feature>
<dbReference type="EMBL" id="FSSB01000016">
    <property type="protein sequence ID" value="SIO94611.1"/>
    <property type="molecule type" value="Genomic_DNA"/>
</dbReference>
<evidence type="ECO:0000313" key="4">
    <source>
        <dbReference type="Proteomes" id="UP000184774"/>
    </source>
</evidence>
<reference evidence="3 4" key="1">
    <citation type="submission" date="2016-12" db="EMBL/GenBank/DDBJ databases">
        <authorList>
            <person name="Song W.-J."/>
            <person name="Kurnit D.M."/>
        </authorList>
    </citation>
    <scope>NUCLEOTIDE SEQUENCE [LARGE SCALE GENOMIC DNA]</scope>
    <source>
        <strain evidence="3 4">CECT 9026</strain>
    </source>
</reference>
<feature type="transmembrane region" description="Helical" evidence="2">
    <location>
        <begin position="456"/>
        <end position="477"/>
    </location>
</feature>
<evidence type="ECO:0008006" key="5">
    <source>
        <dbReference type="Google" id="ProtNLM"/>
    </source>
</evidence>
<dbReference type="PANTHER" id="PTHR34219">
    <property type="entry name" value="IRON-REGULATED INNER MEMBRANE PROTEIN-RELATED"/>
    <property type="match status" value="1"/>
</dbReference>
<feature type="transmembrane region" description="Helical" evidence="2">
    <location>
        <begin position="183"/>
        <end position="201"/>
    </location>
</feature>